<dbReference type="InterPro" id="IPR023765">
    <property type="entry name" value="SBP_5_CS"/>
</dbReference>
<keyword evidence="4 5" id="KW-0732">Signal</keyword>
<evidence type="ECO:0000259" key="6">
    <source>
        <dbReference type="Pfam" id="PF00496"/>
    </source>
</evidence>
<dbReference type="EMBL" id="JAROCB010000005">
    <property type="protein sequence ID" value="MDN4598981.1"/>
    <property type="molecule type" value="Genomic_DNA"/>
</dbReference>
<evidence type="ECO:0000256" key="1">
    <source>
        <dbReference type="ARBA" id="ARBA00004193"/>
    </source>
</evidence>
<evidence type="ECO:0000313" key="8">
    <source>
        <dbReference type="Proteomes" id="UP001174210"/>
    </source>
</evidence>
<dbReference type="Proteomes" id="UP001174210">
    <property type="component" value="Unassembled WGS sequence"/>
</dbReference>
<dbReference type="PANTHER" id="PTHR30290">
    <property type="entry name" value="PERIPLASMIC BINDING COMPONENT OF ABC TRANSPORTER"/>
    <property type="match status" value="1"/>
</dbReference>
<dbReference type="InterPro" id="IPR030678">
    <property type="entry name" value="Peptide/Ni-bd"/>
</dbReference>
<dbReference type="SUPFAM" id="SSF53850">
    <property type="entry name" value="Periplasmic binding protein-like II"/>
    <property type="match status" value="1"/>
</dbReference>
<dbReference type="PANTHER" id="PTHR30290:SF9">
    <property type="entry name" value="OLIGOPEPTIDE-BINDING PROTEIN APPA"/>
    <property type="match status" value="1"/>
</dbReference>
<organism evidence="7 8">
    <name type="scientific">Leifsonia virtsii</name>
    <dbReference type="NCBI Taxonomy" id="3035915"/>
    <lineage>
        <taxon>Bacteria</taxon>
        <taxon>Bacillati</taxon>
        <taxon>Actinomycetota</taxon>
        <taxon>Actinomycetes</taxon>
        <taxon>Micrococcales</taxon>
        <taxon>Microbacteriaceae</taxon>
        <taxon>Leifsonia</taxon>
    </lineage>
</organism>
<dbReference type="InterPro" id="IPR039424">
    <property type="entry name" value="SBP_5"/>
</dbReference>
<proteinExistence type="inferred from homology"/>
<comment type="similarity">
    <text evidence="2">Belongs to the bacterial solute-binding protein 5 family.</text>
</comment>
<feature type="domain" description="Solute-binding protein family 5" evidence="6">
    <location>
        <begin position="88"/>
        <end position="455"/>
    </location>
</feature>
<evidence type="ECO:0000313" key="7">
    <source>
        <dbReference type="EMBL" id="MDN4598981.1"/>
    </source>
</evidence>
<comment type="subcellular location">
    <subcellularLocation>
        <location evidence="1">Cell membrane</location>
        <topology evidence="1">Lipid-anchor</topology>
    </subcellularLocation>
</comment>
<evidence type="ECO:0000256" key="5">
    <source>
        <dbReference type="SAM" id="SignalP"/>
    </source>
</evidence>
<reference evidence="7" key="1">
    <citation type="submission" date="2023-03" db="EMBL/GenBank/DDBJ databases">
        <title>MT1 and MT2 Draft Genomes of Novel Species.</title>
        <authorList>
            <person name="Venkateswaran K."/>
        </authorList>
    </citation>
    <scope>NUCLEOTIDE SEQUENCE</scope>
    <source>
        <strain evidence="7">F6_8S_P_1A</strain>
    </source>
</reference>
<evidence type="ECO:0000256" key="4">
    <source>
        <dbReference type="ARBA" id="ARBA00022729"/>
    </source>
</evidence>
<dbReference type="Gene3D" id="3.10.105.10">
    <property type="entry name" value="Dipeptide-binding Protein, Domain 3"/>
    <property type="match status" value="1"/>
</dbReference>
<dbReference type="Gene3D" id="3.90.76.10">
    <property type="entry name" value="Dipeptide-binding Protein, Domain 1"/>
    <property type="match status" value="1"/>
</dbReference>
<evidence type="ECO:0000256" key="2">
    <source>
        <dbReference type="ARBA" id="ARBA00005695"/>
    </source>
</evidence>
<dbReference type="Gene3D" id="3.40.190.10">
    <property type="entry name" value="Periplasmic binding protein-like II"/>
    <property type="match status" value="1"/>
</dbReference>
<sequence length="559" mass="60462">MRPRTSTKRRVAAALATVAAATLIMTGCAGSSGASSSSRYLNVYSGNPGNLTDNFNPFVADVAYGANGAVLGAVYEPLFYFNSAKNEKPHPWLGTEYTVSPDGLTYTVTLRDGVKWQDGKPFSAADVAYTYNLLKQKPELNLYGLKIADAKAVDDTHVTITLSQPDYPNEYRLLGLTFIVPEHIWKSIPDPAKTTNQKPVGTGAFDFGQFTPQSVTLTANKDYYQQGQPAIPGIRLVTSTGNAAALNSLNAGQIDWAGIALQDVQKSFVDKDKKYNKYTSIPADIKVLMPNLSKAPFNDLAFRQALSLSIDRDAIIKQAFGGTDTPANPTSLLQPRDEAYIPAQYQGKTLDQNIDKAKKTLTDAGYTYDGSGNLLGKDKQPVKFKITTVTGYTDTITADQLLVQDFQKIGIQATPEELSLGAYSTARQNGTFDLLDDRIPTGPNPFQQFSDSLDSAKTAPVGTAANANFVRFSDPKVDALIAQAGGTNDPATLTTAYQALGTYFAENQPYIILSQNGAVTTYRDQYFTGMPTPDNLWATPSNWLSGNIGYIAKSLKPVK</sequence>
<name>A0ABT8J2Z7_9MICO</name>
<accession>A0ABT8J2Z7</accession>
<dbReference type="RefSeq" id="WP_301220326.1">
    <property type="nucleotide sequence ID" value="NZ_JAROCB010000005.1"/>
</dbReference>
<protein>
    <submittedName>
        <fullName evidence="7">ABC transporter substrate-binding protein</fullName>
    </submittedName>
</protein>
<dbReference type="Pfam" id="PF00496">
    <property type="entry name" value="SBP_bac_5"/>
    <property type="match status" value="1"/>
</dbReference>
<dbReference type="PIRSF" id="PIRSF002741">
    <property type="entry name" value="MppA"/>
    <property type="match status" value="1"/>
</dbReference>
<keyword evidence="3" id="KW-0813">Transport</keyword>
<gene>
    <name evidence="7" type="ORF">P5G59_17655</name>
</gene>
<comment type="caution">
    <text evidence="7">The sequence shown here is derived from an EMBL/GenBank/DDBJ whole genome shotgun (WGS) entry which is preliminary data.</text>
</comment>
<dbReference type="CDD" id="cd08509">
    <property type="entry name" value="PBP2_TmCBP_oligosaccharides_like"/>
    <property type="match status" value="1"/>
</dbReference>
<feature type="signal peptide" evidence="5">
    <location>
        <begin position="1"/>
        <end position="29"/>
    </location>
</feature>
<evidence type="ECO:0000256" key="3">
    <source>
        <dbReference type="ARBA" id="ARBA00022448"/>
    </source>
</evidence>
<keyword evidence="8" id="KW-1185">Reference proteome</keyword>
<dbReference type="PROSITE" id="PS01040">
    <property type="entry name" value="SBP_BACTERIAL_5"/>
    <property type="match status" value="1"/>
</dbReference>
<dbReference type="PROSITE" id="PS51257">
    <property type="entry name" value="PROKAR_LIPOPROTEIN"/>
    <property type="match status" value="1"/>
</dbReference>
<feature type="chain" id="PRO_5046352030" evidence="5">
    <location>
        <begin position="30"/>
        <end position="559"/>
    </location>
</feature>
<dbReference type="InterPro" id="IPR000914">
    <property type="entry name" value="SBP_5_dom"/>
</dbReference>